<feature type="compositionally biased region" description="Low complexity" evidence="1">
    <location>
        <begin position="39"/>
        <end position="50"/>
    </location>
</feature>
<keyword evidence="2" id="KW-0812">Transmembrane</keyword>
<gene>
    <name evidence="3" type="ORF">HPB48_003993</name>
</gene>
<keyword evidence="2" id="KW-0472">Membrane</keyword>
<sequence>MATKRKTVSFVGLSSEISELQGVLGQPPATQQYILPVRFQPQPESFSESQSDVDDAGNTLSGEASTSPADSSSRPTSSIESVAEVDMLRPEDSRSSNSGGDSKPSSARGGDSNSVVSLLCGRGTEPQGNDRGSRLSSRLPALALGALCIFTLACVVAVTLDQKWNLFGGEGAPPFADVDVGVTAARNHAASEGILSAASPANDTSGDGEVYAPTASPRARTKNSRSNTSITTLSAATKPTVVEASTSIDVTEQAEVAYGIRKHARGRFPKRLTTVLPRRSFLAPSNKSGKIRRAASNAHAPLAPRRFSQPGLRFVSTCCTLLTHFQLDVASLLE</sequence>
<keyword evidence="4" id="KW-1185">Reference proteome</keyword>
<feature type="compositionally biased region" description="Low complexity" evidence="1">
    <location>
        <begin position="64"/>
        <end position="78"/>
    </location>
</feature>
<evidence type="ECO:0000256" key="2">
    <source>
        <dbReference type="SAM" id="Phobius"/>
    </source>
</evidence>
<accession>A0A9J6G8J2</accession>
<feature type="compositionally biased region" description="Low complexity" evidence="1">
    <location>
        <begin position="95"/>
        <end position="106"/>
    </location>
</feature>
<proteinExistence type="predicted"/>
<evidence type="ECO:0000256" key="1">
    <source>
        <dbReference type="SAM" id="MobiDB-lite"/>
    </source>
</evidence>
<dbReference type="EMBL" id="JABSTR010000005">
    <property type="protein sequence ID" value="KAH9371033.1"/>
    <property type="molecule type" value="Genomic_DNA"/>
</dbReference>
<dbReference type="Proteomes" id="UP000821853">
    <property type="component" value="Chromosome 3"/>
</dbReference>
<reference evidence="3 4" key="1">
    <citation type="journal article" date="2020" name="Cell">
        <title>Large-Scale Comparative Analyses of Tick Genomes Elucidate Their Genetic Diversity and Vector Capacities.</title>
        <authorList>
            <consortium name="Tick Genome and Microbiome Consortium (TIGMIC)"/>
            <person name="Jia N."/>
            <person name="Wang J."/>
            <person name="Shi W."/>
            <person name="Du L."/>
            <person name="Sun Y."/>
            <person name="Zhan W."/>
            <person name="Jiang J.F."/>
            <person name="Wang Q."/>
            <person name="Zhang B."/>
            <person name="Ji P."/>
            <person name="Bell-Sakyi L."/>
            <person name="Cui X.M."/>
            <person name="Yuan T.T."/>
            <person name="Jiang B.G."/>
            <person name="Yang W.F."/>
            <person name="Lam T.T."/>
            <person name="Chang Q.C."/>
            <person name="Ding S.J."/>
            <person name="Wang X.J."/>
            <person name="Zhu J.G."/>
            <person name="Ruan X.D."/>
            <person name="Zhao L."/>
            <person name="Wei J.T."/>
            <person name="Ye R.Z."/>
            <person name="Que T.C."/>
            <person name="Du C.H."/>
            <person name="Zhou Y.H."/>
            <person name="Cheng J.X."/>
            <person name="Dai P.F."/>
            <person name="Guo W.B."/>
            <person name="Han X.H."/>
            <person name="Huang E.J."/>
            <person name="Li L.F."/>
            <person name="Wei W."/>
            <person name="Gao Y.C."/>
            <person name="Liu J.Z."/>
            <person name="Shao H.Z."/>
            <person name="Wang X."/>
            <person name="Wang C.C."/>
            <person name="Yang T.C."/>
            <person name="Huo Q.B."/>
            <person name="Li W."/>
            <person name="Chen H.Y."/>
            <person name="Chen S.E."/>
            <person name="Zhou L.G."/>
            <person name="Ni X.B."/>
            <person name="Tian J.H."/>
            <person name="Sheng Y."/>
            <person name="Liu T."/>
            <person name="Pan Y.S."/>
            <person name="Xia L.Y."/>
            <person name="Li J."/>
            <person name="Zhao F."/>
            <person name="Cao W.C."/>
        </authorList>
    </citation>
    <scope>NUCLEOTIDE SEQUENCE [LARGE SCALE GENOMIC DNA]</scope>
    <source>
        <strain evidence="3">HaeL-2018</strain>
    </source>
</reference>
<feature type="region of interest" description="Disordered" evidence="1">
    <location>
        <begin position="195"/>
        <end position="232"/>
    </location>
</feature>
<protein>
    <recommendedName>
        <fullName evidence="5">Transmembrane protein</fullName>
    </recommendedName>
</protein>
<keyword evidence="2" id="KW-1133">Transmembrane helix</keyword>
<evidence type="ECO:0008006" key="5">
    <source>
        <dbReference type="Google" id="ProtNLM"/>
    </source>
</evidence>
<comment type="caution">
    <text evidence="3">The sequence shown here is derived from an EMBL/GenBank/DDBJ whole genome shotgun (WGS) entry which is preliminary data.</text>
</comment>
<name>A0A9J6G8J2_HAELO</name>
<dbReference type="VEuPathDB" id="VectorBase:HLOH_044489"/>
<evidence type="ECO:0000313" key="4">
    <source>
        <dbReference type="Proteomes" id="UP000821853"/>
    </source>
</evidence>
<dbReference type="AlphaFoldDB" id="A0A9J6G8J2"/>
<organism evidence="3 4">
    <name type="scientific">Haemaphysalis longicornis</name>
    <name type="common">Bush tick</name>
    <dbReference type="NCBI Taxonomy" id="44386"/>
    <lineage>
        <taxon>Eukaryota</taxon>
        <taxon>Metazoa</taxon>
        <taxon>Ecdysozoa</taxon>
        <taxon>Arthropoda</taxon>
        <taxon>Chelicerata</taxon>
        <taxon>Arachnida</taxon>
        <taxon>Acari</taxon>
        <taxon>Parasitiformes</taxon>
        <taxon>Ixodida</taxon>
        <taxon>Ixodoidea</taxon>
        <taxon>Ixodidae</taxon>
        <taxon>Haemaphysalinae</taxon>
        <taxon>Haemaphysalis</taxon>
    </lineage>
</organism>
<feature type="region of interest" description="Disordered" evidence="1">
    <location>
        <begin position="35"/>
        <end position="135"/>
    </location>
</feature>
<evidence type="ECO:0000313" key="3">
    <source>
        <dbReference type="EMBL" id="KAH9371033.1"/>
    </source>
</evidence>
<feature type="transmembrane region" description="Helical" evidence="2">
    <location>
        <begin position="141"/>
        <end position="160"/>
    </location>
</feature>